<name>A0A8H3YDU3_9TREE</name>
<dbReference type="InterPro" id="IPR036704">
    <property type="entry name" value="RraA/RraA-like_sf"/>
</dbReference>
<dbReference type="CDD" id="cd16841">
    <property type="entry name" value="RraA_family"/>
    <property type="match status" value="1"/>
</dbReference>
<dbReference type="SUPFAM" id="SSF89562">
    <property type="entry name" value="RraA-like"/>
    <property type="match status" value="1"/>
</dbReference>
<evidence type="ECO:0000256" key="1">
    <source>
        <dbReference type="PIRSR" id="PIRSR605493-1"/>
    </source>
</evidence>
<proteinExistence type="predicted"/>
<dbReference type="OrthoDB" id="1476984at2759"/>
<comment type="caution">
    <text evidence="2">The sequence shown here is derived from an EMBL/GenBank/DDBJ whole genome shotgun (WGS) entry which is preliminary data.</text>
</comment>
<dbReference type="GO" id="GO:0046872">
    <property type="term" value="F:metal ion binding"/>
    <property type="evidence" value="ECO:0007669"/>
    <property type="project" value="UniProtKB-KW"/>
</dbReference>
<dbReference type="InterPro" id="IPR005493">
    <property type="entry name" value="RraA/RraA-like"/>
</dbReference>
<feature type="binding site" evidence="1">
    <location>
        <position position="123"/>
    </location>
    <ligand>
        <name>substrate</name>
    </ligand>
</feature>
<dbReference type="Pfam" id="PF03737">
    <property type="entry name" value="RraA-like"/>
    <property type="match status" value="1"/>
</dbReference>
<accession>A0A8H3YDU3</accession>
<keyword evidence="3" id="KW-1185">Reference proteome</keyword>
<gene>
    <name evidence="2" type="ORF">NliqN6_1014</name>
</gene>
<protein>
    <recommendedName>
        <fullName evidence="4">RraA family protein</fullName>
    </recommendedName>
</protein>
<feature type="binding site" evidence="1">
    <location>
        <begin position="100"/>
        <end position="103"/>
    </location>
    <ligand>
        <name>substrate</name>
    </ligand>
</feature>
<dbReference type="PANTHER" id="PTHR33254:SF4">
    <property type="entry name" value="4-HYDROXY-4-METHYL-2-OXOGLUTARATE ALDOLASE 3-RELATED"/>
    <property type="match status" value="1"/>
</dbReference>
<keyword evidence="1" id="KW-0479">Metal-binding</keyword>
<dbReference type="EMBL" id="BLZA01000009">
    <property type="protein sequence ID" value="GHJ84612.1"/>
    <property type="molecule type" value="Genomic_DNA"/>
</dbReference>
<sequence length="227" mass="24149">MPDYPDLCDLLKPFSTCDISDALVKLGVPHGGCIPDIRAFSPREEEAPDMKVIGPAFTVEMVHASTAGGEKPKGHHIDLAAAGDVMVITSPPDCVNAVWGGLMSAGARSRGLKGVIINGRCRDIAEHRRLGFPVFAIGQSTLGQGSFTRVASVNTPIAIDTAAGRKVVINPGDIIVADWDGVVVISPHMIEKAVSLMSISCAQDQKCMEDLIRGQGVEETFKKHRSH</sequence>
<dbReference type="Proteomes" id="UP000620104">
    <property type="component" value="Unassembled WGS sequence"/>
</dbReference>
<dbReference type="PANTHER" id="PTHR33254">
    <property type="entry name" value="4-HYDROXY-4-METHYL-2-OXOGLUTARATE ALDOLASE 3-RELATED"/>
    <property type="match status" value="1"/>
</dbReference>
<evidence type="ECO:0000313" key="3">
    <source>
        <dbReference type="Proteomes" id="UP000620104"/>
    </source>
</evidence>
<evidence type="ECO:0000313" key="2">
    <source>
        <dbReference type="EMBL" id="GHJ84612.1"/>
    </source>
</evidence>
<dbReference type="AlphaFoldDB" id="A0A8H3YDU3"/>
<keyword evidence="1" id="KW-0460">Magnesium</keyword>
<feature type="binding site" evidence="1">
    <location>
        <position position="122"/>
    </location>
    <ligand>
        <name>substrate</name>
    </ligand>
</feature>
<comment type="cofactor">
    <cofactor evidence="1">
        <name>Mg(2+)</name>
        <dbReference type="ChEBI" id="CHEBI:18420"/>
    </cofactor>
</comment>
<reference evidence="2" key="1">
    <citation type="submission" date="2020-07" db="EMBL/GenBank/DDBJ databases">
        <title>Draft Genome Sequence of a Deep-Sea Yeast, Naganishia (Cryptococcus) liquefaciens strain N6.</title>
        <authorList>
            <person name="Han Y.W."/>
            <person name="Kajitani R."/>
            <person name="Morimoto H."/>
            <person name="Parhat M."/>
            <person name="Tsubouchi H."/>
            <person name="Bakenova O."/>
            <person name="Ogata M."/>
            <person name="Argunhan B."/>
            <person name="Aoki R."/>
            <person name="Kajiwara S."/>
            <person name="Itoh T."/>
            <person name="Iwasaki H."/>
        </authorList>
    </citation>
    <scope>NUCLEOTIDE SEQUENCE</scope>
    <source>
        <strain evidence="2">N6</strain>
    </source>
</reference>
<organism evidence="2 3">
    <name type="scientific">Naganishia liquefaciens</name>
    <dbReference type="NCBI Taxonomy" id="104408"/>
    <lineage>
        <taxon>Eukaryota</taxon>
        <taxon>Fungi</taxon>
        <taxon>Dikarya</taxon>
        <taxon>Basidiomycota</taxon>
        <taxon>Agaricomycotina</taxon>
        <taxon>Tremellomycetes</taxon>
        <taxon>Filobasidiales</taxon>
        <taxon>Filobasidiaceae</taxon>
        <taxon>Naganishia</taxon>
    </lineage>
</organism>
<dbReference type="GO" id="GO:0008948">
    <property type="term" value="F:oxaloacetate decarboxylase activity"/>
    <property type="evidence" value="ECO:0007669"/>
    <property type="project" value="TreeGrafter"/>
</dbReference>
<evidence type="ECO:0008006" key="4">
    <source>
        <dbReference type="Google" id="ProtNLM"/>
    </source>
</evidence>
<dbReference type="Gene3D" id="3.50.30.40">
    <property type="entry name" value="Ribonuclease E inhibitor RraA/RraA-like"/>
    <property type="match status" value="1"/>
</dbReference>
<dbReference type="GO" id="GO:0047443">
    <property type="term" value="F:4-hydroxy-4-methyl-2-oxoglutarate aldolase activity"/>
    <property type="evidence" value="ECO:0007669"/>
    <property type="project" value="TreeGrafter"/>
</dbReference>